<dbReference type="EMBL" id="JACSPW010000006">
    <property type="protein sequence ID" value="MBD8032945.1"/>
    <property type="molecule type" value="Genomic_DNA"/>
</dbReference>
<dbReference type="PANTHER" id="PTHR39180:SF2">
    <property type="entry name" value="DUF1641 DOMAIN-CONTAINING PROTEIN"/>
    <property type="match status" value="1"/>
</dbReference>
<gene>
    <name evidence="1" type="ORF">H9632_07680</name>
</gene>
<proteinExistence type="predicted"/>
<evidence type="ECO:0000313" key="1">
    <source>
        <dbReference type="EMBL" id="MBD8032945.1"/>
    </source>
</evidence>
<organism evidence="1 2">
    <name type="scientific">Solibacillus merdavium</name>
    <dbReference type="NCBI Taxonomy" id="2762218"/>
    <lineage>
        <taxon>Bacteria</taxon>
        <taxon>Bacillati</taxon>
        <taxon>Bacillota</taxon>
        <taxon>Bacilli</taxon>
        <taxon>Bacillales</taxon>
        <taxon>Caryophanaceae</taxon>
        <taxon>Solibacillus</taxon>
    </lineage>
</organism>
<reference evidence="1 2" key="1">
    <citation type="submission" date="2020-08" db="EMBL/GenBank/DDBJ databases">
        <title>A Genomic Blueprint of the Chicken Gut Microbiome.</title>
        <authorList>
            <person name="Gilroy R."/>
            <person name="Ravi A."/>
            <person name="Getino M."/>
            <person name="Pursley I."/>
            <person name="Horton D.L."/>
            <person name="Alikhan N.-F."/>
            <person name="Baker D."/>
            <person name="Gharbi K."/>
            <person name="Hall N."/>
            <person name="Watson M."/>
            <person name="Adriaenssens E.M."/>
            <person name="Foster-Nyarko E."/>
            <person name="Jarju S."/>
            <person name="Secka A."/>
            <person name="Antonio M."/>
            <person name="Oren A."/>
            <person name="Chaudhuri R."/>
            <person name="La Ragione R.M."/>
            <person name="Hildebrand F."/>
            <person name="Pallen M.J."/>
        </authorList>
    </citation>
    <scope>NUCLEOTIDE SEQUENCE [LARGE SCALE GENOMIC DNA]</scope>
    <source>
        <strain evidence="1 2">Sa1YVA6</strain>
    </source>
</reference>
<sequence length="142" mass="15386">MSEMNNQQVEKVSVTQEQLDVLDQLLKPEVQASLTTLVDNLPKLAEMTTLLTKAYDFATSVATDETLKNDTVAAVTEMASPVVGTAKSIAQTAIEAKDRAEVSNETVGVFGLLKMLKDPQVQGALRFANAFLQVAAERKETK</sequence>
<name>A0ABR8XLY2_9BACL</name>
<dbReference type="Pfam" id="PF07849">
    <property type="entry name" value="DUF1641"/>
    <property type="match status" value="1"/>
</dbReference>
<dbReference type="RefSeq" id="WP_191703534.1">
    <property type="nucleotide sequence ID" value="NZ_JACSPW010000006.1"/>
</dbReference>
<dbReference type="InterPro" id="IPR012440">
    <property type="entry name" value="DUF1641"/>
</dbReference>
<accession>A0ABR8XLY2</accession>
<protein>
    <submittedName>
        <fullName evidence="1">DUF1641 domain-containing protein</fullName>
    </submittedName>
</protein>
<keyword evidence="2" id="KW-1185">Reference proteome</keyword>
<evidence type="ECO:0000313" key="2">
    <source>
        <dbReference type="Proteomes" id="UP000600565"/>
    </source>
</evidence>
<dbReference type="Proteomes" id="UP000600565">
    <property type="component" value="Unassembled WGS sequence"/>
</dbReference>
<dbReference type="PANTHER" id="PTHR39180">
    <property type="match status" value="1"/>
</dbReference>
<comment type="caution">
    <text evidence="1">The sequence shown here is derived from an EMBL/GenBank/DDBJ whole genome shotgun (WGS) entry which is preliminary data.</text>
</comment>